<dbReference type="AlphaFoldDB" id="A0AB34J5T7"/>
<accession>A0AB34J5T7</accession>
<dbReference type="InterPro" id="IPR005069">
    <property type="entry name" value="Nucl-diP-sugar_transferase"/>
</dbReference>
<name>A0AB34J5T7_PRYPA</name>
<evidence type="ECO:0000313" key="3">
    <source>
        <dbReference type="Proteomes" id="UP001515480"/>
    </source>
</evidence>
<dbReference type="EMBL" id="JBGBPQ010000012">
    <property type="protein sequence ID" value="KAL1514707.1"/>
    <property type="molecule type" value="Genomic_DNA"/>
</dbReference>
<sequence length="903" mass="100383">MQLSARHAARALRVRSAPWCIALAVFAAVCFIASGVNVTHMRQASAPIETTISRRVVNVAKGAPASQTASKTTRQLGSPAEHPFPLVGCLITKWQSIWLVHPNKTRSHVATPTEDCDLRALEIEDETLDKYPKAHGGEGLYSLSPALSATACRLAPCPGASARAAGVPPASSAPADGLPAPPHGWGMGVAPGWMDLVSLRFNTAAIQAFGDLRLKVGEPLLLVFGGASVNDMLRNWAIHVRKLGLPYTVACMDEALFNLANSHGIPGVMMVEKDDVGEKEVTTKWKYFRMDPAAFMTMGILKVRFFIEFMTAGFDVLCADLDVVWLRDPRPWINGFADPSALLLPFPDVIVSTDVTHGGADSDERKWGMLEEMNTGMLLLRSSPGAVAVCLAWVDRMRQEMVSIRKLPKNMLQWWSNDQTFFNEVIHRASSPLPVKGGGTAAQQLLREGARHASRAALLEMALANLTTLEPAQYRAVRGVLLKRVRRGTKHVTFSIATFPFTHFASGHTYFTQSLQDRLGFVPVAVHTTFQFGDTAEAAWGKRSRLREKLLWKVDDDAYYARAGSYSPGKGADETGYTGFIHLTGQVDRVRWPLSMSLADFAVKLEGKPSFIKRALSTWGDVSTFRTTDPNYHLIMESFQRRLVHDALALGRATKRKVIMPKLTCWVDRYWNNLEKGRFPGVAQEQHPLPFHCPFDHLFDLDKWVHSDVPMREYSFLDNERIKAEDRNDSVYLRVTGDEGAPPQADGDRVLQLEPGDNYAQVAEALAAKGWAGAYVLKVDARSLELLCEDLGSVPANQQFNSVMHTVLGIAEQIRYCDASENPRYNGRQDDYSNPINCTWGFHRPPPLPENMEARGGCPKTAVEMIAFRQTPPGRSWDWQEGSSRQEAWSTRDRPGYLYRQYM</sequence>
<dbReference type="Proteomes" id="UP001515480">
    <property type="component" value="Unassembled WGS sequence"/>
</dbReference>
<dbReference type="InterPro" id="IPR053250">
    <property type="entry name" value="Glycosyltransferase_77"/>
</dbReference>
<protein>
    <recommendedName>
        <fullName evidence="1">Nucleotide-diphospho-sugar transferase domain-containing protein</fullName>
    </recommendedName>
</protein>
<gene>
    <name evidence="2" type="ORF">AB1Y20_003794</name>
</gene>
<proteinExistence type="predicted"/>
<dbReference type="PANTHER" id="PTHR46936:SF1">
    <property type="entry name" value="ARABINOSYLTRANSFERASE XEG113"/>
    <property type="match status" value="1"/>
</dbReference>
<reference evidence="2 3" key="1">
    <citation type="journal article" date="2024" name="Science">
        <title>Giant polyketide synthase enzymes in the biosynthesis of giant marine polyether toxins.</title>
        <authorList>
            <person name="Fallon T.R."/>
            <person name="Shende V.V."/>
            <person name="Wierzbicki I.H."/>
            <person name="Pendleton A.L."/>
            <person name="Watervoot N.F."/>
            <person name="Auber R.P."/>
            <person name="Gonzalez D.J."/>
            <person name="Wisecaver J.H."/>
            <person name="Moore B.S."/>
        </authorList>
    </citation>
    <scope>NUCLEOTIDE SEQUENCE [LARGE SCALE GENOMIC DNA]</scope>
    <source>
        <strain evidence="2 3">12B1</strain>
    </source>
</reference>
<dbReference type="GO" id="GO:0052636">
    <property type="term" value="F:arabinosyltransferase activity"/>
    <property type="evidence" value="ECO:0007669"/>
    <property type="project" value="TreeGrafter"/>
</dbReference>
<comment type="caution">
    <text evidence="2">The sequence shown here is derived from an EMBL/GenBank/DDBJ whole genome shotgun (WGS) entry which is preliminary data.</text>
</comment>
<feature type="domain" description="Nucleotide-diphospho-sugar transferase" evidence="1">
    <location>
        <begin position="247"/>
        <end position="535"/>
    </location>
</feature>
<dbReference type="Pfam" id="PF03407">
    <property type="entry name" value="Nucleotid_trans"/>
    <property type="match status" value="1"/>
</dbReference>
<dbReference type="GO" id="GO:0005794">
    <property type="term" value="C:Golgi apparatus"/>
    <property type="evidence" value="ECO:0007669"/>
    <property type="project" value="TreeGrafter"/>
</dbReference>
<organism evidence="2 3">
    <name type="scientific">Prymnesium parvum</name>
    <name type="common">Toxic golden alga</name>
    <dbReference type="NCBI Taxonomy" id="97485"/>
    <lineage>
        <taxon>Eukaryota</taxon>
        <taxon>Haptista</taxon>
        <taxon>Haptophyta</taxon>
        <taxon>Prymnesiophyceae</taxon>
        <taxon>Prymnesiales</taxon>
        <taxon>Prymnesiaceae</taxon>
        <taxon>Prymnesium</taxon>
    </lineage>
</organism>
<dbReference type="PANTHER" id="PTHR46936">
    <property type="entry name" value="ARABINOSYLTRANSFERASE XEG113"/>
    <property type="match status" value="1"/>
</dbReference>
<keyword evidence="3" id="KW-1185">Reference proteome</keyword>
<evidence type="ECO:0000313" key="2">
    <source>
        <dbReference type="EMBL" id="KAL1514707.1"/>
    </source>
</evidence>
<evidence type="ECO:0000259" key="1">
    <source>
        <dbReference type="Pfam" id="PF03407"/>
    </source>
</evidence>